<proteinExistence type="predicted"/>
<evidence type="ECO:0000313" key="3">
    <source>
        <dbReference type="Proteomes" id="UP000178114"/>
    </source>
</evidence>
<dbReference type="EMBL" id="MFID01000018">
    <property type="protein sequence ID" value="OGF81082.1"/>
    <property type="molecule type" value="Genomic_DNA"/>
</dbReference>
<dbReference type="PANTHER" id="PTHR43630:SF2">
    <property type="entry name" value="GLYCOSYLTRANSFERASE"/>
    <property type="match status" value="1"/>
</dbReference>
<dbReference type="AlphaFoldDB" id="A0A1F5WZK7"/>
<dbReference type="SUPFAM" id="SSF53448">
    <property type="entry name" value="Nucleotide-diphospho-sugar transferases"/>
    <property type="match status" value="1"/>
</dbReference>
<protein>
    <recommendedName>
        <fullName evidence="1">Glycosyltransferase 2-like domain-containing protein</fullName>
    </recommendedName>
</protein>
<sequence>MVNTRISCVICAYNEEPRIKNVLEAVANNPLFSEVIVVDDGSKDGTAEVVEKYKNVKLVRHGVNQGKSKAFVTGASAATGKFIMMLDADLVGLSNTALEGLAEPVLSGKADVAISLRSNSLFIYKWLGIDYISGERIFQKSLLEGHLEKMSTLPSYGLESYINELIIDGKLRLASVLWRGVVQTTKADKVERWSGLLGDSKMFLQIIRLMKLRTVIRQIWTMTRMAKANMR</sequence>
<evidence type="ECO:0000313" key="2">
    <source>
        <dbReference type="EMBL" id="OGF81082.1"/>
    </source>
</evidence>
<name>A0A1F5WZK7_9BACT</name>
<dbReference type="PANTHER" id="PTHR43630">
    <property type="entry name" value="POLY-BETA-1,6-N-ACETYL-D-GLUCOSAMINE SYNTHASE"/>
    <property type="match status" value="1"/>
</dbReference>
<gene>
    <name evidence="2" type="ORF">A2930_00735</name>
</gene>
<reference evidence="2 3" key="1">
    <citation type="journal article" date="2016" name="Nat. Commun.">
        <title>Thousands of microbial genomes shed light on interconnected biogeochemical processes in an aquifer system.</title>
        <authorList>
            <person name="Anantharaman K."/>
            <person name="Brown C.T."/>
            <person name="Hug L.A."/>
            <person name="Sharon I."/>
            <person name="Castelle C.J."/>
            <person name="Probst A.J."/>
            <person name="Thomas B.C."/>
            <person name="Singh A."/>
            <person name="Wilkins M.J."/>
            <person name="Karaoz U."/>
            <person name="Brodie E.L."/>
            <person name="Williams K.H."/>
            <person name="Hubbard S.S."/>
            <person name="Banfield J.F."/>
        </authorList>
    </citation>
    <scope>NUCLEOTIDE SEQUENCE [LARGE SCALE GENOMIC DNA]</scope>
</reference>
<feature type="domain" description="Glycosyltransferase 2-like" evidence="1">
    <location>
        <begin position="7"/>
        <end position="115"/>
    </location>
</feature>
<dbReference type="InterPro" id="IPR001173">
    <property type="entry name" value="Glyco_trans_2-like"/>
</dbReference>
<dbReference type="Proteomes" id="UP000178114">
    <property type="component" value="Unassembled WGS sequence"/>
</dbReference>
<evidence type="ECO:0000259" key="1">
    <source>
        <dbReference type="Pfam" id="PF00535"/>
    </source>
</evidence>
<accession>A0A1F5WZK7</accession>
<comment type="caution">
    <text evidence="2">The sequence shown here is derived from an EMBL/GenBank/DDBJ whole genome shotgun (WGS) entry which is preliminary data.</text>
</comment>
<dbReference type="STRING" id="1798351.A2930_00735"/>
<dbReference type="InterPro" id="IPR029044">
    <property type="entry name" value="Nucleotide-diphossugar_trans"/>
</dbReference>
<dbReference type="Gene3D" id="3.90.550.10">
    <property type="entry name" value="Spore Coat Polysaccharide Biosynthesis Protein SpsA, Chain A"/>
    <property type="match status" value="1"/>
</dbReference>
<dbReference type="Pfam" id="PF00535">
    <property type="entry name" value="Glycos_transf_2"/>
    <property type="match status" value="1"/>
</dbReference>
<dbReference type="CDD" id="cd04179">
    <property type="entry name" value="DPM_DPG-synthase_like"/>
    <property type="match status" value="1"/>
</dbReference>
<organism evidence="2 3">
    <name type="scientific">Candidatus Giovannonibacteria bacterium RIFCSPLOWO2_01_FULL_45_34</name>
    <dbReference type="NCBI Taxonomy" id="1798351"/>
    <lineage>
        <taxon>Bacteria</taxon>
        <taxon>Candidatus Giovannoniibacteriota</taxon>
    </lineage>
</organism>